<protein>
    <submittedName>
        <fullName evidence="2">Uncharacterized protein</fullName>
    </submittedName>
</protein>
<feature type="compositionally biased region" description="Basic residues" evidence="1">
    <location>
        <begin position="44"/>
        <end position="56"/>
    </location>
</feature>
<reference evidence="2 3" key="1">
    <citation type="submission" date="2021-05" db="EMBL/GenBank/DDBJ databases">
        <title>Genome Assembly of Synthetic Allotetraploid Brassica napus Reveals Homoeologous Exchanges between Subgenomes.</title>
        <authorList>
            <person name="Davis J.T."/>
        </authorList>
    </citation>
    <scope>NUCLEOTIDE SEQUENCE [LARGE SCALE GENOMIC DNA]</scope>
    <source>
        <strain evidence="3">cv. Da-Ae</strain>
        <tissue evidence="2">Seedling</tissue>
    </source>
</reference>
<dbReference type="EMBL" id="JAGKQM010000006">
    <property type="protein sequence ID" value="KAH0923831.1"/>
    <property type="molecule type" value="Genomic_DNA"/>
</dbReference>
<organism evidence="2 3">
    <name type="scientific">Brassica napus</name>
    <name type="common">Rape</name>
    <dbReference type="NCBI Taxonomy" id="3708"/>
    <lineage>
        <taxon>Eukaryota</taxon>
        <taxon>Viridiplantae</taxon>
        <taxon>Streptophyta</taxon>
        <taxon>Embryophyta</taxon>
        <taxon>Tracheophyta</taxon>
        <taxon>Spermatophyta</taxon>
        <taxon>Magnoliopsida</taxon>
        <taxon>eudicotyledons</taxon>
        <taxon>Gunneridae</taxon>
        <taxon>Pentapetalae</taxon>
        <taxon>rosids</taxon>
        <taxon>malvids</taxon>
        <taxon>Brassicales</taxon>
        <taxon>Brassicaceae</taxon>
        <taxon>Brassiceae</taxon>
        <taxon>Brassica</taxon>
    </lineage>
</organism>
<feature type="non-terminal residue" evidence="2">
    <location>
        <position position="1"/>
    </location>
</feature>
<evidence type="ECO:0000256" key="1">
    <source>
        <dbReference type="SAM" id="MobiDB-lite"/>
    </source>
</evidence>
<comment type="caution">
    <text evidence="2">The sequence shown here is derived from an EMBL/GenBank/DDBJ whole genome shotgun (WGS) entry which is preliminary data.</text>
</comment>
<dbReference type="Proteomes" id="UP000824890">
    <property type="component" value="Unassembled WGS sequence"/>
</dbReference>
<feature type="compositionally biased region" description="Polar residues" evidence="1">
    <location>
        <begin position="109"/>
        <end position="127"/>
    </location>
</feature>
<feature type="compositionally biased region" description="Basic and acidic residues" evidence="1">
    <location>
        <begin position="1"/>
        <end position="10"/>
    </location>
</feature>
<accession>A0ABQ8D3F8</accession>
<name>A0ABQ8D3F8_BRANA</name>
<feature type="compositionally biased region" description="Basic and acidic residues" evidence="1">
    <location>
        <begin position="86"/>
        <end position="103"/>
    </location>
</feature>
<gene>
    <name evidence="2" type="ORF">HID58_023849</name>
</gene>
<evidence type="ECO:0000313" key="2">
    <source>
        <dbReference type="EMBL" id="KAH0923831.1"/>
    </source>
</evidence>
<proteinExistence type="predicted"/>
<keyword evidence="3" id="KW-1185">Reference proteome</keyword>
<evidence type="ECO:0000313" key="3">
    <source>
        <dbReference type="Proteomes" id="UP000824890"/>
    </source>
</evidence>
<feature type="region of interest" description="Disordered" evidence="1">
    <location>
        <begin position="1"/>
        <end position="127"/>
    </location>
</feature>
<sequence>AKKTDAEQEKYSTMIPKNMSQWKKKKEGASTMTSIVKKRDASAKKKKYAMKKKRDATKKSEVVVKKRKLDSGVHSGSSSHPNKRARNCERETTSPMDPQRDLFPEPSMASPSQPTSKPHKSSSQPKI</sequence>